<comment type="caution">
    <text evidence="2">The sequence shown here is derived from an EMBL/GenBank/DDBJ whole genome shotgun (WGS) entry which is preliminary data.</text>
</comment>
<dbReference type="PANTHER" id="PTHR30535:SF34">
    <property type="entry name" value="MOLYBDATE-BINDING PROTEIN MOLA"/>
    <property type="match status" value="1"/>
</dbReference>
<sequence length="344" mass="37059">MLILRRGLLTLLVTIALLVPALAQTRIFTDDAGRMVEIPGRVERVMAAGPPAAVLLYSLAPDKMAGWVTAPSEEARAFLAEPYRDLPAHGRLTGRGGTANVEAALAMRPDIILDVGTVDETYASLADRVQEQTGIPYVLIEGRFEGTVETIEKAGDLLGQEERAEQLAAYGREALARLDALLAQVPQDERPRVYYGRGPEGLETGVANSINTEVLEAVGAVNVARSAGSGGLAGVSVEQVLAWDPDVILTLDPAFHASLAANPLWAGIAAVENGRVFRAPALPFGWFDAPPGINRLIGVSWLASVLYPDRFEDDLRGETAEFYRLFYRVDLTEEQLDTLLADAQ</sequence>
<feature type="domain" description="Fe/B12 periplasmic-binding" evidence="1">
    <location>
        <begin position="44"/>
        <end position="310"/>
    </location>
</feature>
<dbReference type="InterPro" id="IPR002491">
    <property type="entry name" value="ABC_transptr_periplasmic_BD"/>
</dbReference>
<dbReference type="PANTHER" id="PTHR30535">
    <property type="entry name" value="VITAMIN B12-BINDING PROTEIN"/>
    <property type="match status" value="1"/>
</dbReference>
<gene>
    <name evidence="2" type="ORF">ACFSKQ_08960</name>
</gene>
<reference evidence="3" key="1">
    <citation type="journal article" date="2019" name="Int. J. Syst. Evol. Microbiol.">
        <title>The Global Catalogue of Microorganisms (GCM) 10K type strain sequencing project: providing services to taxonomists for standard genome sequencing and annotation.</title>
        <authorList>
            <consortium name="The Broad Institute Genomics Platform"/>
            <consortium name="The Broad Institute Genome Sequencing Center for Infectious Disease"/>
            <person name="Wu L."/>
            <person name="Ma J."/>
        </authorList>
    </citation>
    <scope>NUCLEOTIDE SEQUENCE [LARGE SCALE GENOMIC DNA]</scope>
    <source>
        <strain evidence="3">ZS-35-S2</strain>
    </source>
</reference>
<dbReference type="CDD" id="cd01147">
    <property type="entry name" value="HemV-2"/>
    <property type="match status" value="1"/>
</dbReference>
<proteinExistence type="predicted"/>
<dbReference type="Gene3D" id="3.40.50.1980">
    <property type="entry name" value="Nitrogenase molybdenum iron protein domain"/>
    <property type="match status" value="2"/>
</dbReference>
<dbReference type="RefSeq" id="WP_209738474.1">
    <property type="nucleotide sequence ID" value="NZ_CP072611.1"/>
</dbReference>
<protein>
    <submittedName>
        <fullName evidence="2">Iron ABC transporter substrate-binding protein</fullName>
    </submittedName>
</protein>
<dbReference type="PROSITE" id="PS50983">
    <property type="entry name" value="FE_B12_PBP"/>
    <property type="match status" value="1"/>
</dbReference>
<evidence type="ECO:0000313" key="2">
    <source>
        <dbReference type="EMBL" id="MFD2237594.1"/>
    </source>
</evidence>
<dbReference type="SUPFAM" id="SSF53807">
    <property type="entry name" value="Helical backbone' metal receptor"/>
    <property type="match status" value="1"/>
</dbReference>
<dbReference type="Pfam" id="PF01497">
    <property type="entry name" value="Peripla_BP_2"/>
    <property type="match status" value="1"/>
</dbReference>
<accession>A0ABW5CJV4</accession>
<keyword evidence="3" id="KW-1185">Reference proteome</keyword>
<evidence type="ECO:0000259" key="1">
    <source>
        <dbReference type="PROSITE" id="PS50983"/>
    </source>
</evidence>
<dbReference type="Proteomes" id="UP001597371">
    <property type="component" value="Unassembled WGS sequence"/>
</dbReference>
<dbReference type="Gene3D" id="1.20.58.2180">
    <property type="match status" value="1"/>
</dbReference>
<organism evidence="2 3">
    <name type="scientific">Aureimonas populi</name>
    <dbReference type="NCBI Taxonomy" id="1701758"/>
    <lineage>
        <taxon>Bacteria</taxon>
        <taxon>Pseudomonadati</taxon>
        <taxon>Pseudomonadota</taxon>
        <taxon>Alphaproteobacteria</taxon>
        <taxon>Hyphomicrobiales</taxon>
        <taxon>Aurantimonadaceae</taxon>
        <taxon>Aureimonas</taxon>
    </lineage>
</organism>
<dbReference type="InterPro" id="IPR050902">
    <property type="entry name" value="ABC_Transporter_SBP"/>
</dbReference>
<dbReference type="EMBL" id="JBHUIJ010000010">
    <property type="protein sequence ID" value="MFD2237594.1"/>
    <property type="molecule type" value="Genomic_DNA"/>
</dbReference>
<name>A0ABW5CJV4_9HYPH</name>
<evidence type="ECO:0000313" key="3">
    <source>
        <dbReference type="Proteomes" id="UP001597371"/>
    </source>
</evidence>